<dbReference type="InterPro" id="IPR025669">
    <property type="entry name" value="AAA_dom"/>
</dbReference>
<dbReference type="InterPro" id="IPR050678">
    <property type="entry name" value="DNA_Partitioning_ATPase"/>
</dbReference>
<dbReference type="OMA" id="QGNSTHY"/>
<dbReference type="InterPro" id="IPR027417">
    <property type="entry name" value="P-loop_NTPase"/>
</dbReference>
<dbReference type="Proteomes" id="UP000645676">
    <property type="component" value="Unassembled WGS sequence"/>
</dbReference>
<dbReference type="EMBL" id="DUJR01000008">
    <property type="protein sequence ID" value="HII59372.1"/>
    <property type="molecule type" value="Genomic_DNA"/>
</dbReference>
<evidence type="ECO:0000313" key="3">
    <source>
        <dbReference type="Proteomes" id="UP000645676"/>
    </source>
</evidence>
<name>A0A832SV89_9EURY</name>
<dbReference type="AlphaFoldDB" id="A0A832SV89"/>
<reference evidence="2" key="1">
    <citation type="journal article" date="2020" name="bioRxiv">
        <title>A rank-normalized archaeal taxonomy based on genome phylogeny resolves widespread incomplete and uneven classifications.</title>
        <authorList>
            <person name="Rinke C."/>
            <person name="Chuvochina M."/>
            <person name="Mussig A.J."/>
            <person name="Chaumeil P.-A."/>
            <person name="Waite D.W."/>
            <person name="Whitman W.B."/>
            <person name="Parks D.H."/>
            <person name="Hugenholtz P."/>
        </authorList>
    </citation>
    <scope>NUCLEOTIDE SEQUENCE</scope>
    <source>
        <strain evidence="2">UBA8849</strain>
    </source>
</reference>
<dbReference type="PANTHER" id="PTHR13696:SF99">
    <property type="entry name" value="COBYRINIC ACID AC-DIAMIDE SYNTHASE"/>
    <property type="match status" value="1"/>
</dbReference>
<dbReference type="FunFam" id="3.40.50.300:FF:000285">
    <property type="entry name" value="Sporulation initiation inhibitor Soj"/>
    <property type="match status" value="1"/>
</dbReference>
<protein>
    <submittedName>
        <fullName evidence="2">ParA family protein</fullName>
    </submittedName>
</protein>
<gene>
    <name evidence="2" type="ORF">HA335_02140</name>
</gene>
<proteinExistence type="predicted"/>
<dbReference type="SMR" id="A0A832SV89"/>
<evidence type="ECO:0000259" key="1">
    <source>
        <dbReference type="Pfam" id="PF13614"/>
    </source>
</evidence>
<accession>A0A832SV89</accession>
<dbReference type="Gene3D" id="3.40.50.300">
    <property type="entry name" value="P-loop containing nucleotide triphosphate hydrolases"/>
    <property type="match status" value="1"/>
</dbReference>
<evidence type="ECO:0000313" key="2">
    <source>
        <dbReference type="EMBL" id="HII59372.1"/>
    </source>
</evidence>
<dbReference type="PIRSF" id="PIRSF009320">
    <property type="entry name" value="Nuc_binding_HP_1000"/>
    <property type="match status" value="1"/>
</dbReference>
<dbReference type="RefSeq" id="WP_010890071.1">
    <property type="nucleotide sequence ID" value="NC_001732.1"/>
</dbReference>
<feature type="domain" description="AAA" evidence="1">
    <location>
        <begin position="2"/>
        <end position="183"/>
    </location>
</feature>
<sequence length="259" mass="29031">MVVISIANQKGGVGKTTIALNLSFTLAEKGYDTLVIDLDPQFNLSFGILGMKLLDYADKNIGILLSKNSVKKKEIEESIIKINDKLDLIPSHLQLSAVEKMLVNAYAREMKLKNIINQIKENYDYIIIDNAPSLGLFLINSLVASDYIIIPCEPSYFSIAGVQLMLDTVEEIKESNLNPKLKVLGFIFNKYSKQSKIPQKRLEQLKQLYPNIPVIGVIPRTITVEKAEREGKPVFKFDANNPASVAFSELAEWVIENVK</sequence>
<organism evidence="2 3">
    <name type="scientific">Methanocaldococcus jannaschii</name>
    <dbReference type="NCBI Taxonomy" id="2190"/>
    <lineage>
        <taxon>Archaea</taxon>
        <taxon>Methanobacteriati</taxon>
        <taxon>Methanobacteriota</taxon>
        <taxon>Methanomada group</taxon>
        <taxon>Methanococci</taxon>
        <taxon>Methanococcales</taxon>
        <taxon>Methanocaldococcaceae</taxon>
        <taxon>Methanocaldococcus</taxon>
    </lineage>
</organism>
<dbReference type="Pfam" id="PF13614">
    <property type="entry name" value="AAA_31"/>
    <property type="match status" value="1"/>
</dbReference>
<dbReference type="PANTHER" id="PTHR13696">
    <property type="entry name" value="P-LOOP CONTAINING NUCLEOSIDE TRIPHOSPHATE HYDROLASE"/>
    <property type="match status" value="1"/>
</dbReference>
<dbReference type="SUPFAM" id="SSF52540">
    <property type="entry name" value="P-loop containing nucleoside triphosphate hydrolases"/>
    <property type="match status" value="1"/>
</dbReference>
<comment type="caution">
    <text evidence="2">The sequence shown here is derived from an EMBL/GenBank/DDBJ whole genome shotgun (WGS) entry which is preliminary data.</text>
</comment>
<dbReference type="CDD" id="cd02042">
    <property type="entry name" value="ParAB_family"/>
    <property type="match status" value="1"/>
</dbReference>